<evidence type="ECO:0000256" key="1">
    <source>
        <dbReference type="ARBA" id="ARBA00022603"/>
    </source>
</evidence>
<keyword evidence="3" id="KW-0949">S-adenosyl-L-methionine</keyword>
<evidence type="ECO:0000313" key="5">
    <source>
        <dbReference type="EMBL" id="TWH65122.1"/>
    </source>
</evidence>
<dbReference type="AlphaFoldDB" id="A0A562I2E5"/>
<organism evidence="5 6">
    <name type="scientific">Micromonospora olivasterospora</name>
    <dbReference type="NCBI Taxonomy" id="1880"/>
    <lineage>
        <taxon>Bacteria</taxon>
        <taxon>Bacillati</taxon>
        <taxon>Actinomycetota</taxon>
        <taxon>Actinomycetes</taxon>
        <taxon>Micromonosporales</taxon>
        <taxon>Micromonosporaceae</taxon>
        <taxon>Micromonospora</taxon>
    </lineage>
</organism>
<evidence type="ECO:0000313" key="6">
    <source>
        <dbReference type="Proteomes" id="UP000319825"/>
    </source>
</evidence>
<evidence type="ECO:0000259" key="4">
    <source>
        <dbReference type="Pfam" id="PF13649"/>
    </source>
</evidence>
<dbReference type="Gene3D" id="2.20.130.10">
    <property type="entry name" value="CAC2371-like domains"/>
    <property type="match status" value="1"/>
</dbReference>
<sequence length="241" mass="26074">MSNSAYGPQMSDLYDLVYEGRGKPYAAEAALVTDLVRARRPDAASLLDVACGTGGHLVPLRAMFDHVEGVDVSPDMCAVARGKLPGVPIHEADMLGLDLGHRFDAVCCLYSALGYLSSTRELTAAVGRMARHLTPGGVLLVEPWWFPDRFLDGYVGDDVVRGPQRTVARLSHSVREGDVARQETHYLVADAGGVRHFRHVQRLTLFAYDDYAAAFRAAGCRVEYLPDAVPSGRGLFVGVAA</sequence>
<dbReference type="EMBL" id="VLKE01000001">
    <property type="protein sequence ID" value="TWH65122.1"/>
    <property type="molecule type" value="Genomic_DNA"/>
</dbReference>
<dbReference type="GO" id="GO:0032259">
    <property type="term" value="P:methylation"/>
    <property type="evidence" value="ECO:0007669"/>
    <property type="project" value="UniProtKB-KW"/>
</dbReference>
<keyword evidence="6" id="KW-1185">Reference proteome</keyword>
<dbReference type="GO" id="GO:0008168">
    <property type="term" value="F:methyltransferase activity"/>
    <property type="evidence" value="ECO:0007669"/>
    <property type="project" value="UniProtKB-KW"/>
</dbReference>
<evidence type="ECO:0000256" key="2">
    <source>
        <dbReference type="ARBA" id="ARBA00022679"/>
    </source>
</evidence>
<keyword evidence="2 5" id="KW-0808">Transferase</keyword>
<gene>
    <name evidence="5" type="ORF">JD77_00057</name>
</gene>
<dbReference type="Proteomes" id="UP000319825">
    <property type="component" value="Unassembled WGS sequence"/>
</dbReference>
<dbReference type="Pfam" id="PF13649">
    <property type="entry name" value="Methyltransf_25"/>
    <property type="match status" value="1"/>
</dbReference>
<dbReference type="Gene3D" id="3.40.50.150">
    <property type="entry name" value="Vaccinia Virus protein VP39"/>
    <property type="match status" value="1"/>
</dbReference>
<protein>
    <submittedName>
        <fullName evidence="5">dTDP-3-amino-3,4, 6-trideoxy-alpha-D-glucopyranose N,N-dimethyltransferase/N-dimethyltransferase</fullName>
    </submittedName>
</protein>
<dbReference type="PANTHER" id="PTHR43464:SF19">
    <property type="entry name" value="UBIQUINONE BIOSYNTHESIS O-METHYLTRANSFERASE, MITOCHONDRIAL"/>
    <property type="match status" value="1"/>
</dbReference>
<dbReference type="InterPro" id="IPR041698">
    <property type="entry name" value="Methyltransf_25"/>
</dbReference>
<dbReference type="PANTHER" id="PTHR43464">
    <property type="entry name" value="METHYLTRANSFERASE"/>
    <property type="match status" value="1"/>
</dbReference>
<keyword evidence="1 5" id="KW-0489">Methyltransferase</keyword>
<name>A0A562I2E5_MICOL</name>
<proteinExistence type="predicted"/>
<dbReference type="InterPro" id="IPR029063">
    <property type="entry name" value="SAM-dependent_MTases_sf"/>
</dbReference>
<reference evidence="5 6" key="1">
    <citation type="submission" date="2019-07" db="EMBL/GenBank/DDBJ databases">
        <title>R&amp;d 2014.</title>
        <authorList>
            <person name="Klenk H.-P."/>
        </authorList>
    </citation>
    <scope>NUCLEOTIDE SEQUENCE [LARGE SCALE GENOMIC DNA]</scope>
    <source>
        <strain evidence="5 6">DSM 43868</strain>
    </source>
</reference>
<dbReference type="SUPFAM" id="SSF53335">
    <property type="entry name" value="S-adenosyl-L-methionine-dependent methyltransferases"/>
    <property type="match status" value="1"/>
</dbReference>
<feature type="domain" description="Methyltransferase" evidence="4">
    <location>
        <begin position="47"/>
        <end position="137"/>
    </location>
</feature>
<dbReference type="CDD" id="cd02440">
    <property type="entry name" value="AdoMet_MTases"/>
    <property type="match status" value="1"/>
</dbReference>
<comment type="caution">
    <text evidence="5">The sequence shown here is derived from an EMBL/GenBank/DDBJ whole genome shotgun (WGS) entry which is preliminary data.</text>
</comment>
<accession>A0A562I2E5</accession>
<evidence type="ECO:0000256" key="3">
    <source>
        <dbReference type="ARBA" id="ARBA00022691"/>
    </source>
</evidence>